<keyword evidence="2" id="KW-1185">Reference proteome</keyword>
<reference evidence="1 2" key="1">
    <citation type="submission" date="2016-07" db="EMBL/GenBank/DDBJ databases">
        <title>Pervasive Adenine N6-methylation of Active Genes in Fungi.</title>
        <authorList>
            <consortium name="DOE Joint Genome Institute"/>
            <person name="Mondo S.J."/>
            <person name="Dannebaum R.O."/>
            <person name="Kuo R.C."/>
            <person name="Labutti K."/>
            <person name="Haridas S."/>
            <person name="Kuo A."/>
            <person name="Salamov A."/>
            <person name="Ahrendt S.R."/>
            <person name="Lipzen A."/>
            <person name="Sullivan W."/>
            <person name="Andreopoulos W.B."/>
            <person name="Clum A."/>
            <person name="Lindquist E."/>
            <person name="Daum C."/>
            <person name="Ramamoorthy G.K."/>
            <person name="Gryganskyi A."/>
            <person name="Culley D."/>
            <person name="Magnuson J.K."/>
            <person name="James T.Y."/>
            <person name="O'Malley M.A."/>
            <person name="Stajich J.E."/>
            <person name="Spatafora J.W."/>
            <person name="Visel A."/>
            <person name="Grigoriev I.V."/>
        </authorList>
    </citation>
    <scope>NUCLEOTIDE SEQUENCE [LARGE SCALE GENOMIC DNA]</scope>
    <source>
        <strain evidence="1 2">JEL800</strain>
    </source>
</reference>
<evidence type="ECO:0000313" key="2">
    <source>
        <dbReference type="Proteomes" id="UP000193642"/>
    </source>
</evidence>
<dbReference type="InterPro" id="IPR035709">
    <property type="entry name" value="YoaB-like"/>
</dbReference>
<dbReference type="PANTHER" id="PTHR47328">
    <property type="match status" value="1"/>
</dbReference>
<accession>A0A1Y2CY89</accession>
<evidence type="ECO:0000313" key="1">
    <source>
        <dbReference type="EMBL" id="ORY51978.1"/>
    </source>
</evidence>
<dbReference type="SUPFAM" id="SSF55298">
    <property type="entry name" value="YjgF-like"/>
    <property type="match status" value="1"/>
</dbReference>
<comment type="caution">
    <text evidence="1">The sequence shown here is derived from an EMBL/GenBank/DDBJ whole genome shotgun (WGS) entry which is preliminary data.</text>
</comment>
<dbReference type="Gene3D" id="3.30.1330.40">
    <property type="entry name" value="RutC-like"/>
    <property type="match status" value="1"/>
</dbReference>
<sequence>MSTTIQRFGVAKRYSDLVVHNGTAHLVEVAADETQDFRGQVTQCLAQIEKTLSHCGSDKSHLLQVQIFVKHLTDVPVLNELWEAWLPEGKAPSRACLQANMVLEEYLVEFIVTAAAN</sequence>
<dbReference type="EMBL" id="MCGO01000004">
    <property type="protein sequence ID" value="ORY51978.1"/>
    <property type="molecule type" value="Genomic_DNA"/>
</dbReference>
<dbReference type="PANTHER" id="PTHR47328:SF1">
    <property type="entry name" value="RUTC FAMILY PROTEIN YOAB"/>
    <property type="match status" value="1"/>
</dbReference>
<organism evidence="1 2">
    <name type="scientific">Rhizoclosmatium globosum</name>
    <dbReference type="NCBI Taxonomy" id="329046"/>
    <lineage>
        <taxon>Eukaryota</taxon>
        <taxon>Fungi</taxon>
        <taxon>Fungi incertae sedis</taxon>
        <taxon>Chytridiomycota</taxon>
        <taxon>Chytridiomycota incertae sedis</taxon>
        <taxon>Chytridiomycetes</taxon>
        <taxon>Chytridiales</taxon>
        <taxon>Chytriomycetaceae</taxon>
        <taxon>Rhizoclosmatium</taxon>
    </lineage>
</organism>
<dbReference type="OrthoDB" id="309640at2759"/>
<dbReference type="InterPro" id="IPR006175">
    <property type="entry name" value="YjgF/YER057c/UK114"/>
</dbReference>
<dbReference type="AlphaFoldDB" id="A0A1Y2CY89"/>
<dbReference type="Pfam" id="PF01042">
    <property type="entry name" value="Ribonuc_L-PSP"/>
    <property type="match status" value="1"/>
</dbReference>
<name>A0A1Y2CY89_9FUNG</name>
<gene>
    <name evidence="1" type="ORF">BCR33DRAFT_733510</name>
</gene>
<dbReference type="InterPro" id="IPR035959">
    <property type="entry name" value="RutC-like_sf"/>
</dbReference>
<protein>
    <submittedName>
        <fullName evidence="1">YjgF-like protein</fullName>
    </submittedName>
</protein>
<dbReference type="Proteomes" id="UP000193642">
    <property type="component" value="Unassembled WGS sequence"/>
</dbReference>
<dbReference type="CDD" id="cd06150">
    <property type="entry name" value="YjgF_YER057c_UK114_like_2"/>
    <property type="match status" value="1"/>
</dbReference>
<proteinExistence type="predicted"/>